<reference evidence="1" key="1">
    <citation type="submission" date="2014-05" db="EMBL/GenBank/DDBJ databases">
        <authorList>
            <person name="Chronopoulou M."/>
        </authorList>
    </citation>
    <scope>NUCLEOTIDE SEQUENCE</scope>
    <source>
        <tissue evidence="1">Whole organism</tissue>
    </source>
</reference>
<name>A0A0K2UPS4_LEPSM</name>
<dbReference type="EMBL" id="HACA01022907">
    <property type="protein sequence ID" value="CDW40268.1"/>
    <property type="molecule type" value="Transcribed_RNA"/>
</dbReference>
<evidence type="ECO:0000313" key="1">
    <source>
        <dbReference type="EMBL" id="CDW40268.1"/>
    </source>
</evidence>
<dbReference type="AlphaFoldDB" id="A0A0K2UPS4"/>
<proteinExistence type="predicted"/>
<feature type="non-terminal residue" evidence="1">
    <location>
        <position position="1"/>
    </location>
</feature>
<sequence length="67" mass="7451">YVQQQLHLSFFHFLSHIFDLVGPLIEYYGTLAIQIIVLRFPGCFNGTIGGNGNIFINVGSLAKVLPK</sequence>
<protein>
    <submittedName>
        <fullName evidence="1">Uncharacterized protein</fullName>
    </submittedName>
</protein>
<organism evidence="1">
    <name type="scientific">Lepeophtheirus salmonis</name>
    <name type="common">Salmon louse</name>
    <name type="synonym">Caligus salmonis</name>
    <dbReference type="NCBI Taxonomy" id="72036"/>
    <lineage>
        <taxon>Eukaryota</taxon>
        <taxon>Metazoa</taxon>
        <taxon>Ecdysozoa</taxon>
        <taxon>Arthropoda</taxon>
        <taxon>Crustacea</taxon>
        <taxon>Multicrustacea</taxon>
        <taxon>Hexanauplia</taxon>
        <taxon>Copepoda</taxon>
        <taxon>Siphonostomatoida</taxon>
        <taxon>Caligidae</taxon>
        <taxon>Lepeophtheirus</taxon>
    </lineage>
</organism>
<accession>A0A0K2UPS4</accession>